<dbReference type="OrthoDB" id="10363387at2759"/>
<sequence>MPSVGSTTEPQTLQLLSAAGTDDFGKSGEIIPHVILPPPKLNLDYIKSSLTENAMWEGVGVTKEEIEAKGGVTLQQSVDIRTLAAIYLQHTIDIELGGWSNSFG</sequence>
<gene>
    <name evidence="1" type="ORF">TrRE_jg5094</name>
</gene>
<organism evidence="1 2">
    <name type="scientific">Triparma retinervis</name>
    <dbReference type="NCBI Taxonomy" id="2557542"/>
    <lineage>
        <taxon>Eukaryota</taxon>
        <taxon>Sar</taxon>
        <taxon>Stramenopiles</taxon>
        <taxon>Ochrophyta</taxon>
        <taxon>Bolidophyceae</taxon>
        <taxon>Parmales</taxon>
        <taxon>Triparmaceae</taxon>
        <taxon>Triparma</taxon>
    </lineage>
</organism>
<evidence type="ECO:0000313" key="1">
    <source>
        <dbReference type="EMBL" id="GMH50709.1"/>
    </source>
</evidence>
<comment type="caution">
    <text evidence="1">The sequence shown here is derived from an EMBL/GenBank/DDBJ whole genome shotgun (WGS) entry which is preliminary data.</text>
</comment>
<accession>A0A9W6ZHL9</accession>
<proteinExistence type="predicted"/>
<protein>
    <submittedName>
        <fullName evidence="1">Uncharacterized protein</fullName>
    </submittedName>
</protein>
<dbReference type="EMBL" id="BRXZ01001954">
    <property type="protein sequence ID" value="GMH50709.1"/>
    <property type="molecule type" value="Genomic_DNA"/>
</dbReference>
<evidence type="ECO:0000313" key="2">
    <source>
        <dbReference type="Proteomes" id="UP001165082"/>
    </source>
</evidence>
<keyword evidence="2" id="KW-1185">Reference proteome</keyword>
<reference evidence="1" key="1">
    <citation type="submission" date="2022-07" db="EMBL/GenBank/DDBJ databases">
        <title>Genome analysis of Parmales, a sister group of diatoms, reveals the evolutionary specialization of diatoms from phago-mixotrophs to photoautotrophs.</title>
        <authorList>
            <person name="Ban H."/>
            <person name="Sato S."/>
            <person name="Yoshikawa S."/>
            <person name="Kazumasa Y."/>
            <person name="Nakamura Y."/>
            <person name="Ichinomiya M."/>
            <person name="Saitoh K."/>
            <person name="Sato N."/>
            <person name="Blanc-Mathieu R."/>
            <person name="Endo H."/>
            <person name="Kuwata A."/>
            <person name="Ogata H."/>
        </authorList>
    </citation>
    <scope>NUCLEOTIDE SEQUENCE</scope>
</reference>
<name>A0A9W6ZHL9_9STRA</name>
<dbReference type="Proteomes" id="UP001165082">
    <property type="component" value="Unassembled WGS sequence"/>
</dbReference>
<dbReference type="AlphaFoldDB" id="A0A9W6ZHL9"/>